<dbReference type="RefSeq" id="WP_262564195.1">
    <property type="nucleotide sequence ID" value="NZ_JAPFCC010000001.1"/>
</dbReference>
<dbReference type="GO" id="GO:0008233">
    <property type="term" value="F:peptidase activity"/>
    <property type="evidence" value="ECO:0007669"/>
    <property type="project" value="UniProtKB-KW"/>
</dbReference>
<gene>
    <name evidence="1" type="ORF">NX722_17790</name>
</gene>
<dbReference type="EMBL" id="JAPFCC010000001">
    <property type="protein sequence ID" value="MCW7554440.1"/>
    <property type="molecule type" value="Genomic_DNA"/>
</dbReference>
<dbReference type="GO" id="GO:0006508">
    <property type="term" value="P:proteolysis"/>
    <property type="evidence" value="ECO:0007669"/>
    <property type="project" value="UniProtKB-KW"/>
</dbReference>
<evidence type="ECO:0000313" key="1">
    <source>
        <dbReference type="EMBL" id="MCW7554440.1"/>
    </source>
</evidence>
<dbReference type="Proteomes" id="UP001209854">
    <property type="component" value="Unassembled WGS sequence"/>
</dbReference>
<keyword evidence="1" id="KW-0378">Hydrolase</keyword>
<accession>A0ABT3MYJ6</accession>
<name>A0ABT3MYJ6_9GAMM</name>
<organism evidence="1 2">
    <name type="scientific">Endozoicomonas gorgoniicola</name>
    <dbReference type="NCBI Taxonomy" id="1234144"/>
    <lineage>
        <taxon>Bacteria</taxon>
        <taxon>Pseudomonadati</taxon>
        <taxon>Pseudomonadota</taxon>
        <taxon>Gammaproteobacteria</taxon>
        <taxon>Oceanospirillales</taxon>
        <taxon>Endozoicomonadaceae</taxon>
        <taxon>Endozoicomonas</taxon>
    </lineage>
</organism>
<reference evidence="1 2" key="1">
    <citation type="submission" date="2022-10" db="EMBL/GenBank/DDBJ databases">
        <title>High-quality genome sequences of two octocoral-associated bacteria, Endozoicomonas euniceicola EF212 and Endozoicomonas gorgoniicola PS125.</title>
        <authorList>
            <person name="Chiou Y.-J."/>
            <person name="Chen Y.-H."/>
        </authorList>
    </citation>
    <scope>NUCLEOTIDE SEQUENCE [LARGE SCALE GENOMIC DNA]</scope>
    <source>
        <strain evidence="1 2">PS125</strain>
    </source>
</reference>
<evidence type="ECO:0000313" key="2">
    <source>
        <dbReference type="Proteomes" id="UP001209854"/>
    </source>
</evidence>
<proteinExistence type="predicted"/>
<sequence>MKQKIYLALNSEQEQDRVAVDLALNFQLTESGQAPEWLPLIPAGQFSGQDGRTWHNSTPEAVLARTRNVGRDVPWDIEHQPLTFTTSGRS</sequence>
<comment type="caution">
    <text evidence="1">The sequence shown here is derived from an EMBL/GenBank/DDBJ whole genome shotgun (WGS) entry which is preliminary data.</text>
</comment>
<keyword evidence="1" id="KW-0645">Protease</keyword>
<keyword evidence="2" id="KW-1185">Reference proteome</keyword>
<protein>
    <submittedName>
        <fullName evidence="1">Phage protease</fullName>
    </submittedName>
</protein>